<dbReference type="PANTHER" id="PTHR31157:SF1">
    <property type="entry name" value="SCP DOMAIN-CONTAINING PROTEIN"/>
    <property type="match status" value="1"/>
</dbReference>
<sequence length="321" mass="34449">MAGEVKIIKGIAAAAALAAALALCLLLAQDTEPPQVTTKTVTVRHYEDGVDTDGARTEPYSAADFIDTYTDNRKGKAFTVQYGEGYLDFQEPGTYVFSLLVSDEAGNTAVCQAQLVILGVGKREAVREERYGIKTVTSDTVTYRVEQDGSVTELSRETGDIVKINSAGFAGAAALEPEARALQPELAATREEILGIVNDCRAEEGVGPLLLDEALCQIATVRAMEIAYTGQYSHQRPGGLSWSTLKEELGYSLIARTKLGENLAKGYGGVNADACEGWIHSPLHYQNMVDPDFTRTGIGRYTLGGTTYWAQWFASADIAGG</sequence>
<dbReference type="Gene3D" id="3.40.33.10">
    <property type="entry name" value="CAP"/>
    <property type="match status" value="1"/>
</dbReference>
<evidence type="ECO:0000259" key="2">
    <source>
        <dbReference type="Pfam" id="PF00188"/>
    </source>
</evidence>
<dbReference type="SUPFAM" id="SSF55797">
    <property type="entry name" value="PR-1-like"/>
    <property type="match status" value="1"/>
</dbReference>
<proteinExistence type="predicted"/>
<dbReference type="CDD" id="cd05379">
    <property type="entry name" value="CAP_bacterial"/>
    <property type="match status" value="1"/>
</dbReference>
<dbReference type="EMBL" id="CACRSL010000005">
    <property type="protein sequence ID" value="VYT22856.1"/>
    <property type="molecule type" value="Genomic_DNA"/>
</dbReference>
<feature type="chain" id="PRO_5027092678" evidence="1">
    <location>
        <begin position="29"/>
        <end position="321"/>
    </location>
</feature>
<name>A0A6N2V7E2_9FIRM</name>
<dbReference type="Pfam" id="PF00188">
    <property type="entry name" value="CAP"/>
    <property type="match status" value="1"/>
</dbReference>
<dbReference type="InterPro" id="IPR035940">
    <property type="entry name" value="CAP_sf"/>
</dbReference>
<gene>
    <name evidence="3" type="ORF">AULFYP135_02151</name>
</gene>
<dbReference type="AlphaFoldDB" id="A0A6N2V7E2"/>
<feature type="signal peptide" evidence="1">
    <location>
        <begin position="1"/>
        <end position="28"/>
    </location>
</feature>
<dbReference type="InterPro" id="IPR014044">
    <property type="entry name" value="CAP_dom"/>
</dbReference>
<protein>
    <submittedName>
        <fullName evidence="3">Cysteine-rich secretory protein family protein</fullName>
    </submittedName>
</protein>
<evidence type="ECO:0000256" key="1">
    <source>
        <dbReference type="SAM" id="SignalP"/>
    </source>
</evidence>
<accession>A0A6N2V7E2</accession>
<evidence type="ECO:0000313" key="3">
    <source>
        <dbReference type="EMBL" id="VYT22856.1"/>
    </source>
</evidence>
<organism evidence="3">
    <name type="scientific">uncultured Anaerotruncus sp</name>
    <dbReference type="NCBI Taxonomy" id="905011"/>
    <lineage>
        <taxon>Bacteria</taxon>
        <taxon>Bacillati</taxon>
        <taxon>Bacillota</taxon>
        <taxon>Clostridia</taxon>
        <taxon>Eubacteriales</taxon>
        <taxon>Oscillospiraceae</taxon>
        <taxon>Anaerotruncus</taxon>
        <taxon>environmental samples</taxon>
    </lineage>
</organism>
<dbReference type="PANTHER" id="PTHR31157">
    <property type="entry name" value="SCP DOMAIN-CONTAINING PROTEIN"/>
    <property type="match status" value="1"/>
</dbReference>
<reference evidence="3" key="1">
    <citation type="submission" date="2019-11" db="EMBL/GenBank/DDBJ databases">
        <authorList>
            <person name="Feng L."/>
        </authorList>
    </citation>
    <scope>NUCLEOTIDE SEQUENCE</scope>
    <source>
        <strain evidence="3">AundefinedLFYP135</strain>
    </source>
</reference>
<keyword evidence="1" id="KW-0732">Signal</keyword>
<feature type="domain" description="SCP" evidence="2">
    <location>
        <begin position="196"/>
        <end position="310"/>
    </location>
</feature>